<evidence type="ECO:0000313" key="1">
    <source>
        <dbReference type="EMBL" id="MFD1384035.1"/>
    </source>
</evidence>
<dbReference type="InterPro" id="IPR006439">
    <property type="entry name" value="HAD-SF_hydro_IA"/>
</dbReference>
<dbReference type="EC" id="3.-.-.-" evidence="1"/>
<keyword evidence="1" id="KW-0378">Hydrolase</keyword>
<dbReference type="Gene3D" id="3.40.50.1000">
    <property type="entry name" value="HAD superfamily/HAD-like"/>
    <property type="match status" value="1"/>
</dbReference>
<dbReference type="PANTHER" id="PTHR43434:SF24">
    <property type="entry name" value="HYDROLASE-RELATED"/>
    <property type="match status" value="1"/>
</dbReference>
<proteinExistence type="predicted"/>
<dbReference type="GO" id="GO:0016787">
    <property type="term" value="F:hydrolase activity"/>
    <property type="evidence" value="ECO:0007669"/>
    <property type="project" value="UniProtKB-KW"/>
</dbReference>
<comment type="caution">
    <text evidence="1">The sequence shown here is derived from an EMBL/GenBank/DDBJ whole genome shotgun (WGS) entry which is preliminary data.</text>
</comment>
<dbReference type="Pfam" id="PF13419">
    <property type="entry name" value="HAD_2"/>
    <property type="match status" value="1"/>
</dbReference>
<dbReference type="InterPro" id="IPR023214">
    <property type="entry name" value="HAD_sf"/>
</dbReference>
<dbReference type="InterPro" id="IPR036412">
    <property type="entry name" value="HAD-like_sf"/>
</dbReference>
<dbReference type="SUPFAM" id="SSF56784">
    <property type="entry name" value="HAD-like"/>
    <property type="match status" value="1"/>
</dbReference>
<gene>
    <name evidence="1" type="ORF">ACFQ45_11680</name>
</gene>
<dbReference type="InterPro" id="IPR050155">
    <property type="entry name" value="HAD-like_hydrolase_sf"/>
</dbReference>
<protein>
    <submittedName>
        <fullName evidence="1">HAD family hydrolase</fullName>
        <ecNumber evidence="1">3.-.-.-</ecNumber>
    </submittedName>
</protein>
<dbReference type="InterPro" id="IPR023198">
    <property type="entry name" value="PGP-like_dom2"/>
</dbReference>
<reference evidence="2" key="1">
    <citation type="journal article" date="2019" name="Int. J. Syst. Evol. Microbiol.">
        <title>The Global Catalogue of Microorganisms (GCM) 10K type strain sequencing project: providing services to taxonomists for standard genome sequencing and annotation.</title>
        <authorList>
            <consortium name="The Broad Institute Genomics Platform"/>
            <consortium name="The Broad Institute Genome Sequencing Center for Infectious Disease"/>
            <person name="Wu L."/>
            <person name="Ma J."/>
        </authorList>
    </citation>
    <scope>NUCLEOTIDE SEQUENCE [LARGE SCALE GENOMIC DNA]</scope>
    <source>
        <strain evidence="2">JCM 30774</strain>
    </source>
</reference>
<dbReference type="SFLD" id="SFLDS00003">
    <property type="entry name" value="Haloacid_Dehalogenase"/>
    <property type="match status" value="1"/>
</dbReference>
<dbReference type="InterPro" id="IPR041492">
    <property type="entry name" value="HAD_2"/>
</dbReference>
<dbReference type="NCBIfam" id="TIGR01549">
    <property type="entry name" value="HAD-SF-IA-v1"/>
    <property type="match status" value="1"/>
</dbReference>
<evidence type="ECO:0000313" key="2">
    <source>
        <dbReference type="Proteomes" id="UP001597059"/>
    </source>
</evidence>
<name>A0ABW4B1F2_9GAMM</name>
<dbReference type="EMBL" id="JBHTMN010000012">
    <property type="protein sequence ID" value="MFD1384035.1"/>
    <property type="molecule type" value="Genomic_DNA"/>
</dbReference>
<dbReference type="RefSeq" id="WP_377367870.1">
    <property type="nucleotide sequence ID" value="NZ_JBHTMN010000012.1"/>
</dbReference>
<keyword evidence="2" id="KW-1185">Reference proteome</keyword>
<dbReference type="Proteomes" id="UP001597059">
    <property type="component" value="Unassembled WGS sequence"/>
</dbReference>
<organism evidence="1 2">
    <name type="scientific">Rhodanobacter aciditrophus</name>
    <dbReference type="NCBI Taxonomy" id="1623218"/>
    <lineage>
        <taxon>Bacteria</taxon>
        <taxon>Pseudomonadati</taxon>
        <taxon>Pseudomonadota</taxon>
        <taxon>Gammaproteobacteria</taxon>
        <taxon>Lysobacterales</taxon>
        <taxon>Rhodanobacteraceae</taxon>
        <taxon>Rhodanobacter</taxon>
    </lineage>
</organism>
<dbReference type="PANTHER" id="PTHR43434">
    <property type="entry name" value="PHOSPHOGLYCOLATE PHOSPHATASE"/>
    <property type="match status" value="1"/>
</dbReference>
<dbReference type="SFLD" id="SFLDG01129">
    <property type="entry name" value="C1.5:_HAD__Beta-PGM__Phosphata"/>
    <property type="match status" value="1"/>
</dbReference>
<sequence length="214" mass="23730">MIKLVIFDWDGTLYNSLTRICEAMLRAGQEAGAEPRAPDDVKNIIGLSLDVAVDVIWPNESQETKQQIQMFYKSHYVASDQTPPEAYGGAIEFLEWLKEQGVQMAVATGKTRRGLDRVMGHTNTGRFFGATRCADETLSKPDPLMIKEILAELEVLPEHALMIGDTEYDLEMASLAGVSSVGVDYGAHHPERLVAHNPLMVVSNLLSLKTQLDW</sequence>
<dbReference type="Gene3D" id="1.10.150.240">
    <property type="entry name" value="Putative phosphatase, domain 2"/>
    <property type="match status" value="1"/>
</dbReference>
<accession>A0ABW4B1F2</accession>